<gene>
    <name evidence="4" type="ORF">SBAD_LOCUS12919</name>
</gene>
<proteinExistence type="inferred from homology"/>
<evidence type="ECO:0000256" key="3">
    <source>
        <dbReference type="ARBA" id="ARBA00023274"/>
    </source>
</evidence>
<protein>
    <submittedName>
        <fullName evidence="6">28S ribosomal protein S18c, mitochondrial</fullName>
    </submittedName>
</protein>
<dbReference type="InterPro" id="IPR036870">
    <property type="entry name" value="Ribosomal_bS18_sf"/>
</dbReference>
<accession>A0A183JAM1</accession>
<organism evidence="6">
    <name type="scientific">Soboliphyme baturini</name>
    <dbReference type="NCBI Taxonomy" id="241478"/>
    <lineage>
        <taxon>Eukaryota</taxon>
        <taxon>Metazoa</taxon>
        <taxon>Ecdysozoa</taxon>
        <taxon>Nematoda</taxon>
        <taxon>Enoplea</taxon>
        <taxon>Dorylaimia</taxon>
        <taxon>Dioctophymatida</taxon>
        <taxon>Dioctophymatoidea</taxon>
        <taxon>Soboliphymatidae</taxon>
        <taxon>Soboliphyme</taxon>
    </lineage>
</organism>
<dbReference type="Pfam" id="PF01084">
    <property type="entry name" value="Ribosomal_S18"/>
    <property type="match status" value="1"/>
</dbReference>
<keyword evidence="3" id="KW-0687">Ribonucleoprotein</keyword>
<sequence length="139" mass="16354">MRFARSLQAITRSLPAVRTASAPSETSLDERVFEKCTDDQLVDIENPYQREKPICFLCRYKIDLDYKNARLLSQFLSSFSGRFYDKHITGLCEHQQRRLRAAVLLSRKAGYLPVFNKEPRFLRDPRLFDPMKPSRPHPY</sequence>
<dbReference type="AlphaFoldDB" id="A0A183JAM1"/>
<dbReference type="PANTHER" id="PTHR13479:SF40">
    <property type="entry name" value="SMALL RIBOSOMAL SUBUNIT PROTEIN BS18M"/>
    <property type="match status" value="1"/>
</dbReference>
<evidence type="ECO:0000313" key="6">
    <source>
        <dbReference type="WBParaSite" id="SBAD_0001333201-mRNA-1"/>
    </source>
</evidence>
<dbReference type="WBParaSite" id="SBAD_0001333201-mRNA-1">
    <property type="protein sequence ID" value="SBAD_0001333201-mRNA-1"/>
    <property type="gene ID" value="SBAD_0001333201"/>
</dbReference>
<dbReference type="PANTHER" id="PTHR13479">
    <property type="entry name" value="30S RIBOSOMAL PROTEIN S18"/>
    <property type="match status" value="1"/>
</dbReference>
<evidence type="ECO:0000313" key="4">
    <source>
        <dbReference type="EMBL" id="VDP52697.1"/>
    </source>
</evidence>
<comment type="similarity">
    <text evidence="1">Belongs to the bacterial ribosomal protein bS18 family.</text>
</comment>
<evidence type="ECO:0000256" key="1">
    <source>
        <dbReference type="ARBA" id="ARBA00005589"/>
    </source>
</evidence>
<dbReference type="SUPFAM" id="SSF46911">
    <property type="entry name" value="Ribosomal protein S18"/>
    <property type="match status" value="1"/>
</dbReference>
<keyword evidence="2" id="KW-0689">Ribosomal protein</keyword>
<name>A0A183JAM1_9BILA</name>
<dbReference type="Gene3D" id="4.10.640.10">
    <property type="entry name" value="Ribosomal protein S18"/>
    <property type="match status" value="1"/>
</dbReference>
<evidence type="ECO:0000256" key="2">
    <source>
        <dbReference type="ARBA" id="ARBA00022980"/>
    </source>
</evidence>
<reference evidence="4 5" key="2">
    <citation type="submission" date="2018-11" db="EMBL/GenBank/DDBJ databases">
        <authorList>
            <consortium name="Pathogen Informatics"/>
        </authorList>
    </citation>
    <scope>NUCLEOTIDE SEQUENCE [LARGE SCALE GENOMIC DNA]</scope>
</reference>
<dbReference type="Proteomes" id="UP000270296">
    <property type="component" value="Unassembled WGS sequence"/>
</dbReference>
<dbReference type="GO" id="GO:0032543">
    <property type="term" value="P:mitochondrial translation"/>
    <property type="evidence" value="ECO:0007669"/>
    <property type="project" value="TreeGrafter"/>
</dbReference>
<dbReference type="EMBL" id="UZAM01019346">
    <property type="protein sequence ID" value="VDP52697.1"/>
    <property type="molecule type" value="Genomic_DNA"/>
</dbReference>
<dbReference type="InterPro" id="IPR001648">
    <property type="entry name" value="Ribosomal_bS18"/>
</dbReference>
<dbReference type="GO" id="GO:0005763">
    <property type="term" value="C:mitochondrial small ribosomal subunit"/>
    <property type="evidence" value="ECO:0007669"/>
    <property type="project" value="TreeGrafter"/>
</dbReference>
<reference evidence="6" key="1">
    <citation type="submission" date="2016-06" db="UniProtKB">
        <authorList>
            <consortium name="WormBaseParasite"/>
        </authorList>
    </citation>
    <scope>IDENTIFICATION</scope>
</reference>
<dbReference type="GO" id="GO:0003735">
    <property type="term" value="F:structural constituent of ribosome"/>
    <property type="evidence" value="ECO:0007669"/>
    <property type="project" value="InterPro"/>
</dbReference>
<keyword evidence="5" id="KW-1185">Reference proteome</keyword>
<evidence type="ECO:0000313" key="5">
    <source>
        <dbReference type="Proteomes" id="UP000270296"/>
    </source>
</evidence>
<dbReference type="GO" id="GO:0070181">
    <property type="term" value="F:small ribosomal subunit rRNA binding"/>
    <property type="evidence" value="ECO:0007669"/>
    <property type="project" value="TreeGrafter"/>
</dbReference>
<dbReference type="OrthoDB" id="10066799at2759"/>